<dbReference type="RefSeq" id="WP_173072939.1">
    <property type="nucleotide sequence ID" value="NZ_CP041345.1"/>
</dbReference>
<sequence>MKAILFHGDNLPTSLTDHFHGDKSAIDYSQASQNSNFVLDRFLHDSLSKAFQNKAYDVIFIPYTLSQQNYFELTGLRVAAHIRVTKEFRHHLVPIVFIGIETPNQIAKLSELGNILFTPGVFHIAKTDRDALKNEYILIQEHKPRISETEWEKCLKRLQLSPPANYQSHHSIDNELALLRWSTYLKCDNNILEVKENLQKGLYFKYYQALNPVAETKQGTPYLINGKGKVLLIDDEAKRGWGDFYRCFLQNNINNNTIKFDILEVEFKSLSQNEIIDRAIKKCEDADVVLLDLRLCDSDFKENKEPKELTGYKILEEIKKINKGIQVIITTASNKIWNYQSVQGLGANGYIIKRDDSNVAEDIKNLKQVVEGSINRASYLKPVNQSINQLSKSLTTAIKNKKFDKHIGKELIKILQLSYNMYEKANSKDDFAYAYISLFKCLELIAGEYVFKNDENKWCIKGPQELKQYRWDEEKNKYTFTNTPNFKNNLPTTFEKVAGLCFQLLEYKDEDVQQLYYSIKRRNEFIHPSEKKLTDNLKTECDKIYFYEGYKILLEQVSQIIQKLLA</sequence>
<reference evidence="2 3" key="1">
    <citation type="submission" date="2019-07" db="EMBL/GenBank/DDBJ databases">
        <title>Thalassofilum flectens gen. nov., sp. nov., a novel moderate thermophilic anaerobe from a shallow sea hot spring in Kunashir Island (Russia), representing a new family in the order Bacteroidales, and proposal of Thalassofilacea fam. nov.</title>
        <authorList>
            <person name="Kochetkova T.V."/>
            <person name="Podosokorskaya O.A."/>
            <person name="Novikov A."/>
            <person name="Elcheninov A.G."/>
            <person name="Toshchakov S.V."/>
            <person name="Kublanov I.V."/>
        </authorList>
    </citation>
    <scope>NUCLEOTIDE SEQUENCE [LARGE SCALE GENOMIC DNA]</scope>
    <source>
        <strain evidence="2 3">38-H</strain>
    </source>
</reference>
<feature type="domain" description="Inactive Receiver" evidence="1">
    <location>
        <begin position="11"/>
        <end position="124"/>
    </location>
</feature>
<dbReference type="Gene3D" id="3.40.50.2300">
    <property type="match status" value="1"/>
</dbReference>
<dbReference type="CDD" id="cd00156">
    <property type="entry name" value="REC"/>
    <property type="match status" value="1"/>
</dbReference>
<evidence type="ECO:0000313" key="3">
    <source>
        <dbReference type="Proteomes" id="UP000500961"/>
    </source>
</evidence>
<organism evidence="2 3">
    <name type="scientific">Tenuifilum thalassicum</name>
    <dbReference type="NCBI Taxonomy" id="2590900"/>
    <lineage>
        <taxon>Bacteria</taxon>
        <taxon>Pseudomonadati</taxon>
        <taxon>Bacteroidota</taxon>
        <taxon>Bacteroidia</taxon>
        <taxon>Bacteroidales</taxon>
        <taxon>Tenuifilaceae</taxon>
        <taxon>Tenuifilum</taxon>
    </lineage>
</organism>
<dbReference type="InterPro" id="IPR054592">
    <property type="entry name" value="iREC"/>
</dbReference>
<accession>A0A7D3XJX2</accession>
<evidence type="ECO:0000259" key="1">
    <source>
        <dbReference type="Pfam" id="PF22563"/>
    </source>
</evidence>
<dbReference type="AlphaFoldDB" id="A0A7D3XJX2"/>
<dbReference type="Pfam" id="PF22563">
    <property type="entry name" value="iREC"/>
    <property type="match status" value="1"/>
</dbReference>
<keyword evidence="3" id="KW-1185">Reference proteome</keyword>
<evidence type="ECO:0000313" key="2">
    <source>
        <dbReference type="EMBL" id="QKG79310.1"/>
    </source>
</evidence>
<dbReference type="SUPFAM" id="SSF52172">
    <property type="entry name" value="CheY-like"/>
    <property type="match status" value="1"/>
</dbReference>
<dbReference type="KEGG" id="ttz:FHG85_03205"/>
<dbReference type="Proteomes" id="UP000500961">
    <property type="component" value="Chromosome"/>
</dbReference>
<proteinExistence type="predicted"/>
<dbReference type="InterPro" id="IPR011006">
    <property type="entry name" value="CheY-like_superfamily"/>
</dbReference>
<gene>
    <name evidence="2" type="ORF">FHG85_03205</name>
</gene>
<dbReference type="EMBL" id="CP041345">
    <property type="protein sequence ID" value="QKG79310.1"/>
    <property type="molecule type" value="Genomic_DNA"/>
</dbReference>
<name>A0A7D3XJX2_9BACT</name>
<protein>
    <submittedName>
        <fullName evidence="2">Response regulator</fullName>
    </submittedName>
</protein>